<sequence>MRRPRVCMLLATDRLGGPGKGLVQFLRHGGLAGCSPVVVAYEAGEPGETEFTRAVRDTGADLRILRQRGAFDVSLIPQALRVVRDEGCEVLQSHGYKSHAVCACLHAMTGLPWVAFVHGWTAENVRVRAYRVLEQALLPLATRVVAVSDALGRSVWPAARRRMVVIPNAIDPAEALRDGDVPATGPHSGAHPDAFAQVPQVPGGASQPEAGDPGDARPDGGPAAGLYVSPDANPDANPAANHDTGSEAGKGDLRAAFGIAADALVAGVVGRLSPEKGHIHFLRALARARQTEPRLVGLLAGDGPGADMLRREADTLGLAHAVTFAGHVSRVARVYRALDVAVLPSLSEGMPNAALEAMLHGLPVVASHVGGVPEVVRDGETGLLVPPGDETQLAAALVALCADVERRKALGARGRERVLGHFAPHQRAERILGLYHELLQPLAGEGQRHAKLG</sequence>
<proteinExistence type="predicted"/>
<dbReference type="PANTHER" id="PTHR12526">
    <property type="entry name" value="GLYCOSYLTRANSFERASE"/>
    <property type="match status" value="1"/>
</dbReference>
<evidence type="ECO:0000313" key="5">
    <source>
        <dbReference type="Proteomes" id="UP000009173"/>
    </source>
</evidence>
<dbReference type="InterPro" id="IPR001296">
    <property type="entry name" value="Glyco_trans_1"/>
</dbReference>
<dbReference type="GO" id="GO:0016757">
    <property type="term" value="F:glycosyltransferase activity"/>
    <property type="evidence" value="ECO:0007669"/>
    <property type="project" value="UniProtKB-ARBA"/>
</dbReference>
<geneLocation type="plasmid" evidence="4 5">
    <name>pDVUL01</name>
</geneLocation>
<organism evidence="4 5">
    <name type="scientific">Nitratidesulfovibrio vulgaris (strain DP4)</name>
    <name type="common">Desulfovibrio vulgaris</name>
    <dbReference type="NCBI Taxonomy" id="391774"/>
    <lineage>
        <taxon>Bacteria</taxon>
        <taxon>Pseudomonadati</taxon>
        <taxon>Thermodesulfobacteriota</taxon>
        <taxon>Desulfovibrionia</taxon>
        <taxon>Desulfovibrionales</taxon>
        <taxon>Desulfovibrionaceae</taxon>
        <taxon>Nitratidesulfovibrio</taxon>
    </lineage>
</organism>
<dbReference type="PANTHER" id="PTHR12526:SF636">
    <property type="entry name" value="BLL3647 PROTEIN"/>
    <property type="match status" value="1"/>
</dbReference>
<dbReference type="HOGENOM" id="CLU_009583_0_3_7"/>
<protein>
    <submittedName>
        <fullName evidence="4">Glycosyl transferase, group 1</fullName>
    </submittedName>
</protein>
<name>A0A0H3ACL2_NITV4</name>
<dbReference type="Pfam" id="PF00534">
    <property type="entry name" value="Glycos_transf_1"/>
    <property type="match status" value="1"/>
</dbReference>
<feature type="domain" description="Glycosyltransferase subfamily 4-like N-terminal" evidence="3">
    <location>
        <begin position="16"/>
        <end position="173"/>
    </location>
</feature>
<reference evidence="5" key="1">
    <citation type="journal article" date="2009" name="Environ. Microbiol.">
        <title>Contribution of mobile genetic elements to Desulfovibrio vulgaris genome plasticity.</title>
        <authorList>
            <person name="Walker C.B."/>
            <person name="Stolyar S."/>
            <person name="Chivian D."/>
            <person name="Pinel N."/>
            <person name="Gabster J.A."/>
            <person name="Dehal P.S."/>
            <person name="He Z."/>
            <person name="Yang Z.K."/>
            <person name="Yen H.C."/>
            <person name="Zhou J."/>
            <person name="Wall J.D."/>
            <person name="Hazen T.C."/>
            <person name="Arkin A.P."/>
            <person name="Stahl D.A."/>
        </authorList>
    </citation>
    <scope>NUCLEOTIDE SEQUENCE [LARGE SCALE GENOMIC DNA]</scope>
    <source>
        <strain evidence="5">DP4</strain>
    </source>
</reference>
<evidence type="ECO:0000256" key="1">
    <source>
        <dbReference type="SAM" id="MobiDB-lite"/>
    </source>
</evidence>
<dbReference type="CDD" id="cd03801">
    <property type="entry name" value="GT4_PimA-like"/>
    <property type="match status" value="1"/>
</dbReference>
<dbReference type="Pfam" id="PF13439">
    <property type="entry name" value="Glyco_transf_4"/>
    <property type="match status" value="1"/>
</dbReference>
<accession>A0A0H3ACL2</accession>
<keyword evidence="4" id="KW-0614">Plasmid</keyword>
<keyword evidence="4" id="KW-0808">Transferase</keyword>
<dbReference type="Gene3D" id="3.40.50.2000">
    <property type="entry name" value="Glycogen Phosphorylase B"/>
    <property type="match status" value="2"/>
</dbReference>
<evidence type="ECO:0000259" key="2">
    <source>
        <dbReference type="Pfam" id="PF00534"/>
    </source>
</evidence>
<dbReference type="SUPFAM" id="SSF53756">
    <property type="entry name" value="UDP-Glycosyltransferase/glycogen phosphorylase"/>
    <property type="match status" value="1"/>
</dbReference>
<evidence type="ECO:0000259" key="3">
    <source>
        <dbReference type="Pfam" id="PF13439"/>
    </source>
</evidence>
<feature type="domain" description="Glycosyl transferase family 1" evidence="2">
    <location>
        <begin position="253"/>
        <end position="417"/>
    </location>
</feature>
<gene>
    <name evidence="4" type="ordered locus">Dvul_3058</name>
</gene>
<dbReference type="InterPro" id="IPR028098">
    <property type="entry name" value="Glyco_trans_4-like_N"/>
</dbReference>
<feature type="compositionally biased region" description="Low complexity" evidence="1">
    <location>
        <begin position="219"/>
        <end position="243"/>
    </location>
</feature>
<dbReference type="KEGG" id="dvl:Dvul_3058"/>
<dbReference type="RefSeq" id="WP_011787335.1">
    <property type="nucleotide sequence ID" value="NC_008741.1"/>
</dbReference>
<feature type="region of interest" description="Disordered" evidence="1">
    <location>
        <begin position="176"/>
        <end position="248"/>
    </location>
</feature>
<dbReference type="AlphaFoldDB" id="A0A0H3ACL2"/>
<evidence type="ECO:0000313" key="4">
    <source>
        <dbReference type="EMBL" id="ABM30069.1"/>
    </source>
</evidence>
<dbReference type="EMBL" id="CP000528">
    <property type="protein sequence ID" value="ABM30069.1"/>
    <property type="molecule type" value="Genomic_DNA"/>
</dbReference>
<dbReference type="Proteomes" id="UP000009173">
    <property type="component" value="Plasmid pDVUL01"/>
</dbReference>